<proteinExistence type="predicted"/>
<protein>
    <submittedName>
        <fullName evidence="2">Uncharacterized protein</fullName>
    </submittedName>
</protein>
<reference evidence="1" key="3">
    <citation type="submission" date="2020-06" db="EMBL/GenBank/DDBJ databases">
        <title>Helianthus annuus Genome sequencing and assembly Release 2.</title>
        <authorList>
            <person name="Gouzy J."/>
            <person name="Langlade N."/>
            <person name="Munos S."/>
        </authorList>
    </citation>
    <scope>NUCLEOTIDE SEQUENCE</scope>
    <source>
        <tissue evidence="1">Leaves</tissue>
    </source>
</reference>
<dbReference type="Gramene" id="mRNA:HanXRQr2_Chr03g0123431">
    <property type="protein sequence ID" value="mRNA:HanXRQr2_Chr03g0123431"/>
    <property type="gene ID" value="HanXRQr2_Chr03g0123431"/>
</dbReference>
<evidence type="ECO:0000313" key="3">
    <source>
        <dbReference type="Proteomes" id="UP000215914"/>
    </source>
</evidence>
<dbReference type="AlphaFoldDB" id="A0A251V9J1"/>
<reference evidence="1 3" key="1">
    <citation type="journal article" date="2017" name="Nature">
        <title>The sunflower genome provides insights into oil metabolism, flowering and Asterid evolution.</title>
        <authorList>
            <person name="Badouin H."/>
            <person name="Gouzy J."/>
            <person name="Grassa C.J."/>
            <person name="Murat F."/>
            <person name="Staton S.E."/>
            <person name="Cottret L."/>
            <person name="Lelandais-Briere C."/>
            <person name="Owens G.L."/>
            <person name="Carrere S."/>
            <person name="Mayjonade B."/>
            <person name="Legrand L."/>
            <person name="Gill N."/>
            <person name="Kane N.C."/>
            <person name="Bowers J.E."/>
            <person name="Hubner S."/>
            <person name="Bellec A."/>
            <person name="Berard A."/>
            <person name="Berges H."/>
            <person name="Blanchet N."/>
            <person name="Boniface M.C."/>
            <person name="Brunel D."/>
            <person name="Catrice O."/>
            <person name="Chaidir N."/>
            <person name="Claudel C."/>
            <person name="Donnadieu C."/>
            <person name="Faraut T."/>
            <person name="Fievet G."/>
            <person name="Helmstetter N."/>
            <person name="King M."/>
            <person name="Knapp S.J."/>
            <person name="Lai Z."/>
            <person name="Le Paslier M.C."/>
            <person name="Lippi Y."/>
            <person name="Lorenzon L."/>
            <person name="Mandel J.R."/>
            <person name="Marage G."/>
            <person name="Marchand G."/>
            <person name="Marquand E."/>
            <person name="Bret-Mestries E."/>
            <person name="Morien E."/>
            <person name="Nambeesan S."/>
            <person name="Nguyen T."/>
            <person name="Pegot-Espagnet P."/>
            <person name="Pouilly N."/>
            <person name="Raftis F."/>
            <person name="Sallet E."/>
            <person name="Schiex T."/>
            <person name="Thomas J."/>
            <person name="Vandecasteele C."/>
            <person name="Vares D."/>
            <person name="Vear F."/>
            <person name="Vautrin S."/>
            <person name="Crespi M."/>
            <person name="Mangin B."/>
            <person name="Burke J.M."/>
            <person name="Salse J."/>
            <person name="Munos S."/>
            <person name="Vincourt P."/>
            <person name="Rieseberg L.H."/>
            <person name="Langlade N.B."/>
        </authorList>
    </citation>
    <scope>NUCLEOTIDE SEQUENCE [LARGE SCALE GENOMIC DNA]</scope>
    <source>
        <strain evidence="3">cv. SF193</strain>
        <tissue evidence="1">Leaves</tissue>
    </source>
</reference>
<dbReference type="EMBL" id="CM007892">
    <property type="protein sequence ID" value="OTG31893.1"/>
    <property type="molecule type" value="Genomic_DNA"/>
</dbReference>
<gene>
    <name evidence="2" type="ORF">HannXRQ_Chr03g0080701</name>
    <name evidence="1" type="ORF">HanXRQr2_Chr03g0123431</name>
</gene>
<reference evidence="2" key="2">
    <citation type="submission" date="2017-02" db="EMBL/GenBank/DDBJ databases">
        <title>Sunflower complete genome.</title>
        <authorList>
            <person name="Langlade N."/>
            <person name="Munos S."/>
        </authorList>
    </citation>
    <scope>NUCLEOTIDE SEQUENCE [LARGE SCALE GENOMIC DNA]</scope>
    <source>
        <tissue evidence="2">Leaves</tissue>
    </source>
</reference>
<dbReference type="InParanoid" id="A0A251V9J1"/>
<dbReference type="EMBL" id="MNCJ02000318">
    <property type="protein sequence ID" value="KAF5815470.1"/>
    <property type="molecule type" value="Genomic_DNA"/>
</dbReference>
<evidence type="ECO:0000313" key="2">
    <source>
        <dbReference type="EMBL" id="OTG31893.1"/>
    </source>
</evidence>
<name>A0A251V9J1_HELAN</name>
<keyword evidence="3" id="KW-1185">Reference proteome</keyword>
<evidence type="ECO:0000313" key="1">
    <source>
        <dbReference type="EMBL" id="KAF5815470.1"/>
    </source>
</evidence>
<sequence>MSLASIFQVCLLKFISTDLHLEISINYRWTSTTRKSVGSDQRYSIRVFQGGRKWHVLVRFLSVTPLLESKRRSDQWIFLFKWCAGKKDERLIIKDPNPNLFFASQDSLYSCVLIVKRDGSLVNDFWLPSCVRHGLEFDNREQSCR</sequence>
<dbReference type="Proteomes" id="UP000215914">
    <property type="component" value="Chromosome 3"/>
</dbReference>
<accession>A0A251V9J1</accession>
<organism evidence="2 3">
    <name type="scientific">Helianthus annuus</name>
    <name type="common">Common sunflower</name>
    <dbReference type="NCBI Taxonomy" id="4232"/>
    <lineage>
        <taxon>Eukaryota</taxon>
        <taxon>Viridiplantae</taxon>
        <taxon>Streptophyta</taxon>
        <taxon>Embryophyta</taxon>
        <taxon>Tracheophyta</taxon>
        <taxon>Spermatophyta</taxon>
        <taxon>Magnoliopsida</taxon>
        <taxon>eudicotyledons</taxon>
        <taxon>Gunneridae</taxon>
        <taxon>Pentapetalae</taxon>
        <taxon>asterids</taxon>
        <taxon>campanulids</taxon>
        <taxon>Asterales</taxon>
        <taxon>Asteraceae</taxon>
        <taxon>Asteroideae</taxon>
        <taxon>Heliantheae alliance</taxon>
        <taxon>Heliantheae</taxon>
        <taxon>Helianthus</taxon>
    </lineage>
</organism>